<keyword evidence="7" id="KW-0503">Monooxygenase</keyword>
<dbReference type="AlphaFoldDB" id="A0AAD5SGW9"/>
<evidence type="ECO:0000313" key="9">
    <source>
        <dbReference type="Proteomes" id="UP001212841"/>
    </source>
</evidence>
<dbReference type="InterPro" id="IPR001128">
    <property type="entry name" value="Cyt_P450"/>
</dbReference>
<dbReference type="GO" id="GO:0004497">
    <property type="term" value="F:monooxygenase activity"/>
    <property type="evidence" value="ECO:0007669"/>
    <property type="project" value="UniProtKB-KW"/>
</dbReference>
<dbReference type="GO" id="GO:0016705">
    <property type="term" value="F:oxidoreductase activity, acting on paired donors, with incorporation or reduction of molecular oxygen"/>
    <property type="evidence" value="ECO:0007669"/>
    <property type="project" value="InterPro"/>
</dbReference>
<dbReference type="InterPro" id="IPR036396">
    <property type="entry name" value="Cyt_P450_sf"/>
</dbReference>
<evidence type="ECO:0000256" key="6">
    <source>
        <dbReference type="ARBA" id="ARBA00023004"/>
    </source>
</evidence>
<dbReference type="PANTHER" id="PTHR24286:SF24">
    <property type="entry name" value="LANOSTEROL 14-ALPHA DEMETHYLASE"/>
    <property type="match status" value="1"/>
</dbReference>
<sequence length="367" mass="41514">MLGRRMTFCLGPDGNHFVFNVKLDHATAEGAYDKLTVPVIGKGVVFDIPNTKFMEQKKFIKDALTTAAFQKYVPIIIQETRDFLRSLPDKDNQFEVLPAASELIIRTASHCLLGRQLRDKLHSGVAQLFHDLDQGLRPINVFIQNFPNPTYRRRDEAHRQLTNLFLEVLRERKAGNVRDDDVVQVFIDAVYRDGTNMSEEEAAHLMIALMIGGQHTSATTSSWVLFELANNPYIIDELLKEQSELLTGKPTTPPSALPDFTYQDVRKMTLLDCVVKETLRLHPPIHTVMRLVIQDVSYKGYSIPKGHFLCGSQGVSHMDATRFPHPKKFDPYRHMLSEEGAGEWTINGVDIAQKSARSYFLPFGAGT</sequence>
<accession>A0AAD5SGW9</accession>
<dbReference type="EMBL" id="JADGJD010000167">
    <property type="protein sequence ID" value="KAJ3053971.1"/>
    <property type="molecule type" value="Genomic_DNA"/>
</dbReference>
<dbReference type="PRINTS" id="PR00465">
    <property type="entry name" value="EP450IV"/>
</dbReference>
<dbReference type="GO" id="GO:0005506">
    <property type="term" value="F:iron ion binding"/>
    <property type="evidence" value="ECO:0007669"/>
    <property type="project" value="InterPro"/>
</dbReference>
<keyword evidence="3" id="KW-0349">Heme</keyword>
<evidence type="ECO:0000256" key="5">
    <source>
        <dbReference type="ARBA" id="ARBA00023002"/>
    </source>
</evidence>
<dbReference type="GO" id="GO:0020037">
    <property type="term" value="F:heme binding"/>
    <property type="evidence" value="ECO:0007669"/>
    <property type="project" value="InterPro"/>
</dbReference>
<organism evidence="8 9">
    <name type="scientific">Rhizophlyctis rosea</name>
    <dbReference type="NCBI Taxonomy" id="64517"/>
    <lineage>
        <taxon>Eukaryota</taxon>
        <taxon>Fungi</taxon>
        <taxon>Fungi incertae sedis</taxon>
        <taxon>Chytridiomycota</taxon>
        <taxon>Chytridiomycota incertae sedis</taxon>
        <taxon>Chytridiomycetes</taxon>
        <taxon>Rhizophlyctidales</taxon>
        <taxon>Rhizophlyctidaceae</taxon>
        <taxon>Rhizophlyctis</taxon>
    </lineage>
</organism>
<reference evidence="8" key="1">
    <citation type="submission" date="2020-05" db="EMBL/GenBank/DDBJ databases">
        <title>Phylogenomic resolution of chytrid fungi.</title>
        <authorList>
            <person name="Stajich J.E."/>
            <person name="Amses K."/>
            <person name="Simmons R."/>
            <person name="Seto K."/>
            <person name="Myers J."/>
            <person name="Bonds A."/>
            <person name="Quandt C.A."/>
            <person name="Barry K."/>
            <person name="Liu P."/>
            <person name="Grigoriev I."/>
            <person name="Longcore J.E."/>
            <person name="James T.Y."/>
        </authorList>
    </citation>
    <scope>NUCLEOTIDE SEQUENCE</scope>
    <source>
        <strain evidence="8">JEL0318</strain>
    </source>
</reference>
<evidence type="ECO:0000313" key="8">
    <source>
        <dbReference type="EMBL" id="KAJ3053971.1"/>
    </source>
</evidence>
<gene>
    <name evidence="8" type="primary">ERG11_2</name>
    <name evidence="8" type="ORF">HK097_002939</name>
</gene>
<evidence type="ECO:0000256" key="7">
    <source>
        <dbReference type="ARBA" id="ARBA00023033"/>
    </source>
</evidence>
<name>A0AAD5SGW9_9FUNG</name>
<dbReference type="SUPFAM" id="SSF48264">
    <property type="entry name" value="Cytochrome P450"/>
    <property type="match status" value="1"/>
</dbReference>
<proteinExistence type="inferred from homology"/>
<protein>
    <submittedName>
        <fullName evidence="8">Lanosterol 14-alpha-demethylase</fullName>
    </submittedName>
</protein>
<comment type="caution">
    <text evidence="8">The sequence shown here is derived from an EMBL/GenBank/DDBJ whole genome shotgun (WGS) entry which is preliminary data.</text>
</comment>
<evidence type="ECO:0000256" key="1">
    <source>
        <dbReference type="ARBA" id="ARBA00001971"/>
    </source>
</evidence>
<dbReference type="InterPro" id="IPR002403">
    <property type="entry name" value="Cyt_P450_E_grp-IV"/>
</dbReference>
<evidence type="ECO:0000256" key="4">
    <source>
        <dbReference type="ARBA" id="ARBA00022723"/>
    </source>
</evidence>
<dbReference type="CDD" id="cd11042">
    <property type="entry name" value="CYP51-like"/>
    <property type="match status" value="1"/>
</dbReference>
<keyword evidence="9" id="KW-1185">Reference proteome</keyword>
<dbReference type="Pfam" id="PF00067">
    <property type="entry name" value="p450"/>
    <property type="match status" value="1"/>
</dbReference>
<dbReference type="PRINTS" id="PR00385">
    <property type="entry name" value="P450"/>
</dbReference>
<keyword evidence="6" id="KW-0408">Iron</keyword>
<comment type="similarity">
    <text evidence="2">Belongs to the cytochrome P450 family.</text>
</comment>
<dbReference type="PANTHER" id="PTHR24286">
    <property type="entry name" value="CYTOCHROME P450 26"/>
    <property type="match status" value="1"/>
</dbReference>
<dbReference type="Gene3D" id="1.10.630.10">
    <property type="entry name" value="Cytochrome P450"/>
    <property type="match status" value="1"/>
</dbReference>
<dbReference type="Proteomes" id="UP001212841">
    <property type="component" value="Unassembled WGS sequence"/>
</dbReference>
<evidence type="ECO:0000256" key="2">
    <source>
        <dbReference type="ARBA" id="ARBA00010617"/>
    </source>
</evidence>
<keyword evidence="5" id="KW-0560">Oxidoreductase</keyword>
<keyword evidence="4" id="KW-0479">Metal-binding</keyword>
<dbReference type="GO" id="GO:0006696">
    <property type="term" value="P:ergosterol biosynthetic process"/>
    <property type="evidence" value="ECO:0007669"/>
    <property type="project" value="TreeGrafter"/>
</dbReference>
<evidence type="ECO:0000256" key="3">
    <source>
        <dbReference type="ARBA" id="ARBA00022617"/>
    </source>
</evidence>
<comment type="cofactor">
    <cofactor evidence="1">
        <name>heme</name>
        <dbReference type="ChEBI" id="CHEBI:30413"/>
    </cofactor>
</comment>